<gene>
    <name evidence="2" type="ORF">VPARA_07460</name>
</gene>
<dbReference type="AlphaFoldDB" id="A0A0H2M770"/>
<evidence type="ECO:0000256" key="1">
    <source>
        <dbReference type="SAM" id="Phobius"/>
    </source>
</evidence>
<accession>A0A0H2M770</accession>
<organism evidence="2 3">
    <name type="scientific">Variovorax paradoxus</name>
    <dbReference type="NCBI Taxonomy" id="34073"/>
    <lineage>
        <taxon>Bacteria</taxon>
        <taxon>Pseudomonadati</taxon>
        <taxon>Pseudomonadota</taxon>
        <taxon>Betaproteobacteria</taxon>
        <taxon>Burkholderiales</taxon>
        <taxon>Comamonadaceae</taxon>
        <taxon>Variovorax</taxon>
    </lineage>
</organism>
<evidence type="ECO:0000313" key="3">
    <source>
        <dbReference type="Proteomes" id="UP000035170"/>
    </source>
</evidence>
<comment type="caution">
    <text evidence="2">The sequence shown here is derived from an EMBL/GenBank/DDBJ whole genome shotgun (WGS) entry which is preliminary data.</text>
</comment>
<keyword evidence="1" id="KW-0472">Membrane</keyword>
<keyword evidence="3" id="KW-1185">Reference proteome</keyword>
<evidence type="ECO:0000313" key="2">
    <source>
        <dbReference type="EMBL" id="KLN58203.1"/>
    </source>
</evidence>
<proteinExistence type="predicted"/>
<protein>
    <submittedName>
        <fullName evidence="2">Uncharacterized protein</fullName>
    </submittedName>
</protein>
<keyword evidence="1" id="KW-1133">Transmembrane helix</keyword>
<feature type="transmembrane region" description="Helical" evidence="1">
    <location>
        <begin position="39"/>
        <end position="59"/>
    </location>
</feature>
<keyword evidence="1" id="KW-0812">Transmembrane</keyword>
<dbReference type="PATRIC" id="fig|34073.19.peg.755"/>
<dbReference type="EMBL" id="JZWI01000004">
    <property type="protein sequence ID" value="KLN58203.1"/>
    <property type="molecule type" value="Genomic_DNA"/>
</dbReference>
<name>A0A0H2M770_VARPD</name>
<dbReference type="RefSeq" id="WP_021004882.1">
    <property type="nucleotide sequence ID" value="NZ_JZWI01000004.1"/>
</dbReference>
<sequence length="182" mass="19332">MTSFVHVDQPTVHPGVQRAEILFGQIKAARAGANGSRPLIALLIVAVVAAVMVVADKLVSNWDEGALLAAWTVLCGAAFGIAALFAGSLRAPLARVAGAWNAAAARRASARADARFLETAKNDPRVMQELQAATWRQQSEGKVSVAAAAKVDALARVAARSSEARMPTIYEAMRRMNSSRYY</sequence>
<feature type="transmembrane region" description="Helical" evidence="1">
    <location>
        <begin position="65"/>
        <end position="86"/>
    </location>
</feature>
<reference evidence="2 3" key="1">
    <citation type="submission" date="2015-03" db="EMBL/GenBank/DDBJ databases">
        <title>Genome sequence of Variovorax paradoxus TBEA6.</title>
        <authorList>
            <person name="Poehlein A."/>
            <person name="Schuldes J."/>
            <person name="Wuebbeler J.H."/>
            <person name="Hiessl S."/>
            <person name="Steinbuechel A."/>
            <person name="Daniel R."/>
        </authorList>
    </citation>
    <scope>NUCLEOTIDE SEQUENCE [LARGE SCALE GENOMIC DNA]</scope>
    <source>
        <strain evidence="2 3">TBEA6</strain>
    </source>
</reference>
<dbReference type="Proteomes" id="UP000035170">
    <property type="component" value="Unassembled WGS sequence"/>
</dbReference>